<keyword evidence="6 9" id="KW-0812">Transmembrane</keyword>
<accession>A0A562IZ39</accession>
<dbReference type="FunFam" id="1.20.81.30:FF:000001">
    <property type="entry name" value="Type II secretion system protein F"/>
    <property type="match status" value="2"/>
</dbReference>
<dbReference type="PRINTS" id="PR00812">
    <property type="entry name" value="BCTERIALGSPF"/>
</dbReference>
<dbReference type="PROSITE" id="PS00874">
    <property type="entry name" value="T2SP_F"/>
    <property type="match status" value="1"/>
</dbReference>
<dbReference type="InterPro" id="IPR018076">
    <property type="entry name" value="T2SS_GspF_dom"/>
</dbReference>
<evidence type="ECO:0000256" key="2">
    <source>
        <dbReference type="ARBA" id="ARBA00005745"/>
    </source>
</evidence>
<dbReference type="InterPro" id="IPR001992">
    <property type="entry name" value="T2SS_GspF/T4SS_PilC_CS"/>
</dbReference>
<keyword evidence="14" id="KW-1185">Reference proteome</keyword>
<evidence type="ECO:0000256" key="6">
    <source>
        <dbReference type="ARBA" id="ARBA00022692"/>
    </source>
</evidence>
<evidence type="ECO:0000256" key="11">
    <source>
        <dbReference type="SAM" id="Phobius"/>
    </source>
</evidence>
<keyword evidence="5" id="KW-0997">Cell inner membrane</keyword>
<feature type="region of interest" description="Disordered" evidence="10">
    <location>
        <begin position="1"/>
        <end position="31"/>
    </location>
</feature>
<evidence type="ECO:0000256" key="3">
    <source>
        <dbReference type="ARBA" id="ARBA00022448"/>
    </source>
</evidence>
<evidence type="ECO:0000256" key="4">
    <source>
        <dbReference type="ARBA" id="ARBA00022475"/>
    </source>
</evidence>
<evidence type="ECO:0000313" key="13">
    <source>
        <dbReference type="EMBL" id="TWH76321.1"/>
    </source>
</evidence>
<dbReference type="InterPro" id="IPR042094">
    <property type="entry name" value="T2SS_GspF_sf"/>
</dbReference>
<keyword evidence="7 11" id="KW-1133">Transmembrane helix</keyword>
<comment type="similarity">
    <text evidence="2 9">Belongs to the GSP F family.</text>
</comment>
<evidence type="ECO:0000256" key="8">
    <source>
        <dbReference type="ARBA" id="ARBA00023136"/>
    </source>
</evidence>
<dbReference type="GO" id="GO:0015628">
    <property type="term" value="P:protein secretion by the type II secretion system"/>
    <property type="evidence" value="ECO:0007669"/>
    <property type="project" value="TreeGrafter"/>
</dbReference>
<dbReference type="PANTHER" id="PTHR30012">
    <property type="entry name" value="GENERAL SECRETION PATHWAY PROTEIN"/>
    <property type="match status" value="1"/>
</dbReference>
<evidence type="ECO:0000259" key="12">
    <source>
        <dbReference type="Pfam" id="PF00482"/>
    </source>
</evidence>
<comment type="subcellular location">
    <subcellularLocation>
        <location evidence="1 9">Cell inner membrane</location>
        <topology evidence="1 9">Multi-pass membrane protein</topology>
    </subcellularLocation>
</comment>
<feature type="transmembrane region" description="Helical" evidence="11">
    <location>
        <begin position="249"/>
        <end position="268"/>
    </location>
</feature>
<gene>
    <name evidence="13" type="ORF">LX59_01244</name>
</gene>
<feature type="transmembrane region" description="Helical" evidence="11">
    <location>
        <begin position="198"/>
        <end position="218"/>
    </location>
</feature>
<keyword evidence="4" id="KW-1003">Cell membrane</keyword>
<feature type="domain" description="Type II secretion system protein GspF" evidence="12">
    <location>
        <begin position="96"/>
        <end position="219"/>
    </location>
</feature>
<evidence type="ECO:0000256" key="7">
    <source>
        <dbReference type="ARBA" id="ARBA00022989"/>
    </source>
</evidence>
<dbReference type="RefSeq" id="WP_246118689.1">
    <property type="nucleotide sequence ID" value="NZ_VLKG01000003.1"/>
</dbReference>
<dbReference type="Proteomes" id="UP000319627">
    <property type="component" value="Unassembled WGS sequence"/>
</dbReference>
<name>A0A562IZ39_9GAMM</name>
<proteinExistence type="inferred from homology"/>
<organism evidence="13 14">
    <name type="scientific">Azomonas agilis</name>
    <dbReference type="NCBI Taxonomy" id="116849"/>
    <lineage>
        <taxon>Bacteria</taxon>
        <taxon>Pseudomonadati</taxon>
        <taxon>Pseudomonadota</taxon>
        <taxon>Gammaproteobacteria</taxon>
        <taxon>Pseudomonadales</taxon>
        <taxon>Pseudomonadaceae</taxon>
        <taxon>Azomonas</taxon>
    </lineage>
</organism>
<keyword evidence="3 9" id="KW-0813">Transport</keyword>
<dbReference type="Pfam" id="PF00482">
    <property type="entry name" value="T2SSF"/>
    <property type="match status" value="2"/>
</dbReference>
<evidence type="ECO:0000256" key="9">
    <source>
        <dbReference type="RuleBase" id="RU003923"/>
    </source>
</evidence>
<protein>
    <submittedName>
        <fullName evidence="13">Type IV pilus assembly protein PilC</fullName>
    </submittedName>
</protein>
<evidence type="ECO:0000256" key="1">
    <source>
        <dbReference type="ARBA" id="ARBA00004429"/>
    </source>
</evidence>
<evidence type="ECO:0000313" key="14">
    <source>
        <dbReference type="Proteomes" id="UP000319627"/>
    </source>
</evidence>
<evidence type="ECO:0000256" key="5">
    <source>
        <dbReference type="ARBA" id="ARBA00022519"/>
    </source>
</evidence>
<dbReference type="PANTHER" id="PTHR30012:SF7">
    <property type="entry name" value="PROTEIN TRANSPORT PROTEIN HOFC HOMOLOG"/>
    <property type="match status" value="1"/>
</dbReference>
<comment type="caution">
    <text evidence="13">The sequence shown here is derived from an EMBL/GenBank/DDBJ whole genome shotgun (WGS) entry which is preliminary data.</text>
</comment>
<dbReference type="GO" id="GO:0005886">
    <property type="term" value="C:plasma membrane"/>
    <property type="evidence" value="ECO:0007669"/>
    <property type="project" value="UniProtKB-SubCell"/>
</dbReference>
<dbReference type="InterPro" id="IPR003004">
    <property type="entry name" value="GspF/PilC"/>
</dbReference>
<evidence type="ECO:0000256" key="10">
    <source>
        <dbReference type="SAM" id="MobiDB-lite"/>
    </source>
</evidence>
<keyword evidence="8 11" id="KW-0472">Membrane</keyword>
<dbReference type="Gene3D" id="1.20.81.30">
    <property type="entry name" value="Type II secretion system (T2SS), domain F"/>
    <property type="match status" value="2"/>
</dbReference>
<feature type="transmembrane region" description="Helical" evidence="11">
    <location>
        <begin position="403"/>
        <end position="423"/>
    </location>
</feature>
<sequence length="431" mass="47246">MQQMPPSLTKSKALKELKDKKKPTPPKKPTKAAQVFVWEGVDRKGVKVSGEMMGIDANLIKANLRRQGVNPQKIRKKSTPLFSKNRRIKPMDIALFTRQMATMLKAGVPLVQACDIIAGGFENPRMITLLGEIKQEVESGTSFANALRTKPEYFDDLYCSLVESGEQSGALETLMDRVATHKEKTEALKAKVKKAMTYPIAVVIVAVIVSAILLIKVVPQFESVFQGFGADLPAFTRMVISLSEWLQEWWLLLLPAIGLSVFLFQQAYRRSEGFHNSVDRALLKAPIVGDILHKSAIARYERTLATTFAAGVPLVEALDSVGGVAGNIVFRQAIDKIRTDVASGMQLNYAMRATNLFPAMAVQMTAIGEESGALDEMLDKAASFYEAEVDHKVDNLTTLMEPMIMSVLGVLVGGLIIAMYLPIFQLGGVVG</sequence>
<dbReference type="EMBL" id="VLKG01000003">
    <property type="protein sequence ID" value="TWH76321.1"/>
    <property type="molecule type" value="Genomic_DNA"/>
</dbReference>
<dbReference type="AlphaFoldDB" id="A0A562IZ39"/>
<feature type="compositionally biased region" description="Basic residues" evidence="10">
    <location>
        <begin position="20"/>
        <end position="30"/>
    </location>
</feature>
<feature type="domain" description="Type II secretion system protein GspF" evidence="12">
    <location>
        <begin position="302"/>
        <end position="422"/>
    </location>
</feature>
<reference evidence="13 14" key="1">
    <citation type="submission" date="2019-07" db="EMBL/GenBank/DDBJ databases">
        <title>Genomic Encyclopedia of Type Strains, Phase I: the one thousand microbial genomes (KMG-I) project.</title>
        <authorList>
            <person name="Kyrpides N."/>
        </authorList>
    </citation>
    <scope>NUCLEOTIDE SEQUENCE [LARGE SCALE GENOMIC DNA]</scope>
    <source>
        <strain evidence="13 14">DSM 375</strain>
    </source>
</reference>